<feature type="domain" description="CCHC-type" evidence="2">
    <location>
        <begin position="233"/>
        <end position="247"/>
    </location>
</feature>
<dbReference type="GO" id="GO:0003676">
    <property type="term" value="F:nucleic acid binding"/>
    <property type="evidence" value="ECO:0007669"/>
    <property type="project" value="InterPro"/>
</dbReference>
<accession>A0A1R1XJZ6</accession>
<sequence>MTDKNFVSDQNKSVNKSSTNILSFSKENCQPISFEGLLEKYWRLTKLKGWSKEVAVTVFKTWLVGSAAEWLYLLETGTPESDNWKLKKWILELETRFPKLNHGYEFKKSSTRQFLSLLNEIPDSLYTQGSIRVIYLETLVKIDKNIAWSVIDTSNIDNMDVKEIMKAVEQKGQLKRSFNYAPKEAISKTSDKITKDKSSTDKEIELLSKKVSELTLLVKSHRTGYNKYPINLKCFNCGENGHTVKDCVKPVNKPLIEKLATEYKAKTKFNEATKSAMFANEIKINDEQEYHALIATKRIRVDDLLDNNFEKVATAISRRGIVKKVHPPVTKTKKKSKTSTNSALPERILDMNVPVSIKELFVIKPKAIDNLIYTLKNIKKSNINKEILLAKGENLNNEVSDDSEGYDEPINARRSKNPTCSYVL</sequence>
<evidence type="ECO:0000256" key="1">
    <source>
        <dbReference type="PROSITE-ProRule" id="PRU00047"/>
    </source>
</evidence>
<keyword evidence="1" id="KW-0863">Zinc-finger</keyword>
<dbReference type="OrthoDB" id="8026949at2759"/>
<gene>
    <name evidence="3" type="ORF">AYI69_g8369</name>
</gene>
<reference evidence="4" key="1">
    <citation type="submission" date="2017-01" db="EMBL/GenBank/DDBJ databases">
        <authorList>
            <person name="Wang Y."/>
            <person name="White M."/>
            <person name="Kvist S."/>
            <person name="Moncalvo J.-M."/>
        </authorList>
    </citation>
    <scope>NUCLEOTIDE SEQUENCE [LARGE SCALE GENOMIC DNA]</scope>
    <source>
        <strain evidence="4">ID-206-W2</strain>
    </source>
</reference>
<feature type="non-terminal residue" evidence="3">
    <location>
        <position position="424"/>
    </location>
</feature>
<protein>
    <recommendedName>
        <fullName evidence="2">CCHC-type domain-containing protein</fullName>
    </recommendedName>
</protein>
<evidence type="ECO:0000313" key="4">
    <source>
        <dbReference type="Proteomes" id="UP000187429"/>
    </source>
</evidence>
<dbReference type="PROSITE" id="PS50158">
    <property type="entry name" value="ZF_CCHC"/>
    <property type="match status" value="1"/>
</dbReference>
<dbReference type="Proteomes" id="UP000187429">
    <property type="component" value="Unassembled WGS sequence"/>
</dbReference>
<comment type="caution">
    <text evidence="3">The sequence shown here is derived from an EMBL/GenBank/DDBJ whole genome shotgun (WGS) entry which is preliminary data.</text>
</comment>
<proteinExistence type="predicted"/>
<keyword evidence="4" id="KW-1185">Reference proteome</keyword>
<dbReference type="SUPFAM" id="SSF57756">
    <property type="entry name" value="Retrovirus zinc finger-like domains"/>
    <property type="match status" value="1"/>
</dbReference>
<evidence type="ECO:0000259" key="2">
    <source>
        <dbReference type="PROSITE" id="PS50158"/>
    </source>
</evidence>
<dbReference type="InterPro" id="IPR001878">
    <property type="entry name" value="Znf_CCHC"/>
</dbReference>
<keyword evidence="1" id="KW-0862">Zinc</keyword>
<name>A0A1R1XJZ6_9FUNG</name>
<dbReference type="SMART" id="SM00343">
    <property type="entry name" value="ZnF_C2HC"/>
    <property type="match status" value="1"/>
</dbReference>
<dbReference type="AlphaFoldDB" id="A0A1R1XJZ6"/>
<dbReference type="EMBL" id="LSSM01004417">
    <property type="protein sequence ID" value="OMJ14959.1"/>
    <property type="molecule type" value="Genomic_DNA"/>
</dbReference>
<dbReference type="GO" id="GO:0008270">
    <property type="term" value="F:zinc ion binding"/>
    <property type="evidence" value="ECO:0007669"/>
    <property type="project" value="UniProtKB-KW"/>
</dbReference>
<organism evidence="3 4">
    <name type="scientific">Smittium culicis</name>
    <dbReference type="NCBI Taxonomy" id="133412"/>
    <lineage>
        <taxon>Eukaryota</taxon>
        <taxon>Fungi</taxon>
        <taxon>Fungi incertae sedis</taxon>
        <taxon>Zoopagomycota</taxon>
        <taxon>Kickxellomycotina</taxon>
        <taxon>Harpellomycetes</taxon>
        <taxon>Harpellales</taxon>
        <taxon>Legeriomycetaceae</taxon>
        <taxon>Smittium</taxon>
    </lineage>
</organism>
<dbReference type="InterPro" id="IPR036875">
    <property type="entry name" value="Znf_CCHC_sf"/>
</dbReference>
<evidence type="ECO:0000313" key="3">
    <source>
        <dbReference type="EMBL" id="OMJ14959.1"/>
    </source>
</evidence>
<dbReference type="Pfam" id="PF00098">
    <property type="entry name" value="zf-CCHC"/>
    <property type="match status" value="1"/>
</dbReference>
<keyword evidence="1" id="KW-0479">Metal-binding</keyword>